<accession>A0AAV1IES0</accession>
<name>A0AAV1IES0_9CHLO</name>
<evidence type="ECO:0000313" key="2">
    <source>
        <dbReference type="EMBL" id="CAK0785291.1"/>
    </source>
</evidence>
<evidence type="ECO:0000313" key="3">
    <source>
        <dbReference type="Proteomes" id="UP001314263"/>
    </source>
</evidence>
<comment type="caution">
    <text evidence="2">The sequence shown here is derived from an EMBL/GenBank/DDBJ whole genome shotgun (WGS) entry which is preliminary data.</text>
</comment>
<dbReference type="InterPro" id="IPR039884">
    <property type="entry name" value="R3HC1/R3HCL"/>
</dbReference>
<keyword evidence="3" id="KW-1185">Reference proteome</keyword>
<dbReference type="PANTHER" id="PTHR21678:SF0">
    <property type="entry name" value="C3H1-TYPE DOMAIN-CONTAINING PROTEIN"/>
    <property type="match status" value="1"/>
</dbReference>
<feature type="compositionally biased region" description="Basic and acidic residues" evidence="1">
    <location>
        <begin position="274"/>
        <end position="285"/>
    </location>
</feature>
<reference evidence="2 3" key="1">
    <citation type="submission" date="2023-10" db="EMBL/GenBank/DDBJ databases">
        <authorList>
            <person name="Maclean D."/>
            <person name="Macfadyen A."/>
        </authorList>
    </citation>
    <scope>NUCLEOTIDE SEQUENCE [LARGE SCALE GENOMIC DNA]</scope>
</reference>
<gene>
    <name evidence="2" type="ORF">CVIRNUC_008497</name>
</gene>
<sequence>MAAGNSLVTYPSAALQAAALSDKGDAHLEAGEVEEARVCFERAAALQDISSAPVGSEGSTLAASADQDDWESDLDSKLEALSVHQSPQAPSRAAAEKNAHNSSSKAVPRATFGSSAPLRNACSPSPSRAFRLPSPVAASEEDTLPYDGRHILEIHNFSSSTSASSLERYIQDLHSHSLGAALRFVNDNTALAVFANPAAASEALSRAESGQYKVRPFSEATDASKQLPPADLQPPAPRPKTSAAVARRLIGSALGNATLRDKEGETSLRQQRKVSKDLKAERQRMADAAWDG</sequence>
<feature type="region of interest" description="Disordered" evidence="1">
    <location>
        <begin position="255"/>
        <end position="292"/>
    </location>
</feature>
<dbReference type="EMBL" id="CAUYUE010000012">
    <property type="protein sequence ID" value="CAK0785291.1"/>
    <property type="molecule type" value="Genomic_DNA"/>
</dbReference>
<organism evidence="2 3">
    <name type="scientific">Coccomyxa viridis</name>
    <dbReference type="NCBI Taxonomy" id="1274662"/>
    <lineage>
        <taxon>Eukaryota</taxon>
        <taxon>Viridiplantae</taxon>
        <taxon>Chlorophyta</taxon>
        <taxon>core chlorophytes</taxon>
        <taxon>Trebouxiophyceae</taxon>
        <taxon>Trebouxiophyceae incertae sedis</taxon>
        <taxon>Coccomyxaceae</taxon>
        <taxon>Coccomyxa</taxon>
    </lineage>
</organism>
<feature type="region of interest" description="Disordered" evidence="1">
    <location>
        <begin position="219"/>
        <end position="243"/>
    </location>
</feature>
<dbReference type="Proteomes" id="UP001314263">
    <property type="component" value="Unassembled WGS sequence"/>
</dbReference>
<feature type="region of interest" description="Disordered" evidence="1">
    <location>
        <begin position="51"/>
        <end position="133"/>
    </location>
</feature>
<protein>
    <submittedName>
        <fullName evidence="2">Uncharacterized protein</fullName>
    </submittedName>
</protein>
<evidence type="ECO:0000256" key="1">
    <source>
        <dbReference type="SAM" id="MobiDB-lite"/>
    </source>
</evidence>
<proteinExistence type="predicted"/>
<dbReference type="AlphaFoldDB" id="A0AAV1IES0"/>
<dbReference type="PANTHER" id="PTHR21678">
    <property type="entry name" value="GROWTH INHIBITION AND DIFFERENTIATION RELATED PROTEIN 88"/>
    <property type="match status" value="1"/>
</dbReference>